<evidence type="ECO:0000313" key="2">
    <source>
        <dbReference type="Proteomes" id="UP000009273"/>
    </source>
</evidence>
<keyword evidence="2" id="KW-1185">Reference proteome</keyword>
<dbReference type="Proteomes" id="UP000009273">
    <property type="component" value="Segment"/>
</dbReference>
<proteinExistence type="predicted"/>
<dbReference type="KEGG" id="vg:18563654"/>
<dbReference type="RefSeq" id="YP_009015743.1">
    <property type="nucleotide sequence ID" value="NC_023719.1"/>
</dbReference>
<accession>G3MAI1</accession>
<dbReference type="EMBL" id="JN638751">
    <property type="protein sequence ID" value="AEO93698.1"/>
    <property type="molecule type" value="Genomic_DNA"/>
</dbReference>
<dbReference type="GeneID" id="18563654"/>
<protein>
    <submittedName>
        <fullName evidence="1">Gp440</fullName>
    </submittedName>
</protein>
<evidence type="ECO:0000313" key="1">
    <source>
        <dbReference type="EMBL" id="AEO93698.1"/>
    </source>
</evidence>
<reference evidence="1 2" key="1">
    <citation type="submission" date="2011-09" db="EMBL/GenBank/DDBJ databases">
        <authorList>
            <person name="Pope W.H."/>
            <person name="Pedulla M.L."/>
            <person name="Ford M.E."/>
            <person name="Peebles C.L."/>
            <person name="Hatfull G.H."/>
            <person name="Hendrix R.W."/>
        </authorList>
    </citation>
    <scope>NUCLEOTIDE SEQUENCE [LARGE SCALE GENOMIC DNA]</scope>
    <source>
        <strain evidence="1">G</strain>
    </source>
</reference>
<organism evidence="1 2">
    <name type="scientific">Bacillus phage G</name>
    <dbReference type="NCBI Taxonomy" id="2884420"/>
    <lineage>
        <taxon>Viruses</taxon>
        <taxon>Duplodnaviria</taxon>
        <taxon>Heunggongvirae</taxon>
        <taxon>Uroviricota</taxon>
        <taxon>Caudoviricetes</taxon>
        <taxon>Donellivirus</taxon>
        <taxon>Donellivirus gee</taxon>
    </lineage>
</organism>
<name>G3MAI1_9CAUD</name>
<sequence>MKMPYIDEVYLYKNNLYTKNDPEDIFLYRIIFSFESSCFMLTSSTMIVDTESIILLPNEKEILMHYAYGFND</sequence>
<gene>
    <name evidence="1" type="primary">440</name>
    <name evidence="1" type="ORF">G_440</name>
</gene>